<organism evidence="5 6">
    <name type="scientific">Labrys monachus</name>
    <dbReference type="NCBI Taxonomy" id="217067"/>
    <lineage>
        <taxon>Bacteria</taxon>
        <taxon>Pseudomonadati</taxon>
        <taxon>Pseudomonadota</taxon>
        <taxon>Alphaproteobacteria</taxon>
        <taxon>Hyphomicrobiales</taxon>
        <taxon>Xanthobacteraceae</taxon>
        <taxon>Labrys</taxon>
    </lineage>
</organism>
<dbReference type="Gene3D" id="3.90.550.10">
    <property type="entry name" value="Spore Coat Polysaccharide Biosynthesis Protein SpsA, Chain A"/>
    <property type="match status" value="1"/>
</dbReference>
<comment type="caution">
    <text evidence="5">The sequence shown here is derived from an EMBL/GenBank/DDBJ whole genome shotgun (WGS) entry which is preliminary data.</text>
</comment>
<proteinExistence type="predicted"/>
<dbReference type="EMBL" id="JAUSVK010000001">
    <property type="protein sequence ID" value="MDQ0396025.1"/>
    <property type="molecule type" value="Genomic_DNA"/>
</dbReference>
<evidence type="ECO:0000313" key="5">
    <source>
        <dbReference type="EMBL" id="MDQ0396025.1"/>
    </source>
</evidence>
<name>A0ABU0FN35_9HYPH</name>
<dbReference type="InterPro" id="IPR029044">
    <property type="entry name" value="Nucleotide-diphossugar_trans"/>
</dbReference>
<sequence>MTRPASPAGGEGASRPFATAMLLAAGIGRRMRPLTETRPKPLVEVGGKALLDHVLDRLPPAGVETAVVNVHHFAGQMEAHLAARRTPRILISDERDGLLDSGGGVRRALPMLGREPFIVCNCDSFWIEGPRSNLAAMTANWDPARMDILMLLAATATSVGFEGAGDYHLDPGGRLRRRREGEVVPFAYAGVLLIKPDLFDDMPAVFSLNRLFDAAEAAGRLFGRRLDGVWLHVGTPQAVQEAERRIALSSIQ</sequence>
<keyword evidence="2 5" id="KW-0548">Nucleotidyltransferase</keyword>
<dbReference type="PANTHER" id="PTHR43584">
    <property type="entry name" value="NUCLEOTIDYL TRANSFERASE"/>
    <property type="match status" value="1"/>
</dbReference>
<dbReference type="Pfam" id="PF12804">
    <property type="entry name" value="NTP_transf_3"/>
    <property type="match status" value="1"/>
</dbReference>
<keyword evidence="3" id="KW-0460">Magnesium</keyword>
<evidence type="ECO:0000256" key="2">
    <source>
        <dbReference type="ARBA" id="ARBA00022695"/>
    </source>
</evidence>
<evidence type="ECO:0000256" key="3">
    <source>
        <dbReference type="ARBA" id="ARBA00022842"/>
    </source>
</evidence>
<evidence type="ECO:0000259" key="4">
    <source>
        <dbReference type="Pfam" id="PF12804"/>
    </source>
</evidence>
<reference evidence="5 6" key="1">
    <citation type="submission" date="2023-07" db="EMBL/GenBank/DDBJ databases">
        <title>Genomic Encyclopedia of Type Strains, Phase IV (KMG-IV): sequencing the most valuable type-strain genomes for metagenomic binning, comparative biology and taxonomic classification.</title>
        <authorList>
            <person name="Goeker M."/>
        </authorList>
    </citation>
    <scope>NUCLEOTIDE SEQUENCE [LARGE SCALE GENOMIC DNA]</scope>
    <source>
        <strain evidence="5 6">DSM 5896</strain>
    </source>
</reference>
<evidence type="ECO:0000256" key="1">
    <source>
        <dbReference type="ARBA" id="ARBA00022679"/>
    </source>
</evidence>
<feature type="domain" description="MobA-like NTP transferase" evidence="4">
    <location>
        <begin position="20"/>
        <end position="148"/>
    </location>
</feature>
<accession>A0ABU0FN35</accession>
<dbReference type="PANTHER" id="PTHR43584:SF8">
    <property type="entry name" value="N-ACETYLMURAMATE ALPHA-1-PHOSPHATE URIDYLYLTRANSFERASE"/>
    <property type="match status" value="1"/>
</dbReference>
<gene>
    <name evidence="5" type="ORF">J3R73_005817</name>
</gene>
<protein>
    <submittedName>
        <fullName evidence="5">MurNAc alpha-1-phosphate uridylyltransferase</fullName>
        <ecNumber evidence="5">2.7.7.-</ecNumber>
    </submittedName>
</protein>
<dbReference type="EC" id="2.7.7.-" evidence="5"/>
<dbReference type="SUPFAM" id="SSF53448">
    <property type="entry name" value="Nucleotide-diphospho-sugar transferases"/>
    <property type="match status" value="1"/>
</dbReference>
<dbReference type="Proteomes" id="UP001237448">
    <property type="component" value="Unassembled WGS sequence"/>
</dbReference>
<dbReference type="InterPro" id="IPR025877">
    <property type="entry name" value="MobA-like_NTP_Trfase"/>
</dbReference>
<keyword evidence="1 5" id="KW-0808">Transferase</keyword>
<evidence type="ECO:0000313" key="6">
    <source>
        <dbReference type="Proteomes" id="UP001237448"/>
    </source>
</evidence>
<dbReference type="GO" id="GO:0016779">
    <property type="term" value="F:nucleotidyltransferase activity"/>
    <property type="evidence" value="ECO:0007669"/>
    <property type="project" value="UniProtKB-KW"/>
</dbReference>
<keyword evidence="6" id="KW-1185">Reference proteome</keyword>
<dbReference type="CDD" id="cd06422">
    <property type="entry name" value="NTP_transferase_like_1"/>
    <property type="match status" value="1"/>
</dbReference>
<dbReference type="InterPro" id="IPR050065">
    <property type="entry name" value="GlmU-like"/>
</dbReference>